<feature type="region of interest" description="Disordered" evidence="1">
    <location>
        <begin position="1"/>
        <end position="35"/>
    </location>
</feature>
<dbReference type="EMBL" id="BKCJ010368315">
    <property type="protein sequence ID" value="GFA09629.1"/>
    <property type="molecule type" value="Genomic_DNA"/>
</dbReference>
<gene>
    <name evidence="2" type="ORF">Tci_581601</name>
</gene>
<evidence type="ECO:0000256" key="1">
    <source>
        <dbReference type="SAM" id="MobiDB-lite"/>
    </source>
</evidence>
<reference evidence="2" key="1">
    <citation type="journal article" date="2019" name="Sci. Rep.">
        <title>Draft genome of Tanacetum cinerariifolium, the natural source of mosquito coil.</title>
        <authorList>
            <person name="Yamashiro T."/>
            <person name="Shiraishi A."/>
            <person name="Satake H."/>
            <person name="Nakayama K."/>
        </authorList>
    </citation>
    <scope>NUCLEOTIDE SEQUENCE</scope>
</reference>
<comment type="caution">
    <text evidence="2">The sequence shown here is derived from an EMBL/GenBank/DDBJ whole genome shotgun (WGS) entry which is preliminary data.</text>
</comment>
<name>A0A699J3S2_TANCI</name>
<dbReference type="AlphaFoldDB" id="A0A699J3S2"/>
<evidence type="ECO:0000313" key="2">
    <source>
        <dbReference type="EMBL" id="GFA09629.1"/>
    </source>
</evidence>
<protein>
    <submittedName>
        <fullName evidence="2">Uncharacterized protein</fullName>
    </submittedName>
</protein>
<feature type="non-terminal residue" evidence="2">
    <location>
        <position position="68"/>
    </location>
</feature>
<sequence length="68" mass="7379">MSLQGIHNESPDEVFGNEVYGGDSEGFGVNPSSDESRLCNSDEWMSIYSGRPLRIRGYGGGGDKVIHD</sequence>
<accession>A0A699J3S2</accession>
<proteinExistence type="predicted"/>
<organism evidence="2">
    <name type="scientific">Tanacetum cinerariifolium</name>
    <name type="common">Dalmatian daisy</name>
    <name type="synonym">Chrysanthemum cinerariifolium</name>
    <dbReference type="NCBI Taxonomy" id="118510"/>
    <lineage>
        <taxon>Eukaryota</taxon>
        <taxon>Viridiplantae</taxon>
        <taxon>Streptophyta</taxon>
        <taxon>Embryophyta</taxon>
        <taxon>Tracheophyta</taxon>
        <taxon>Spermatophyta</taxon>
        <taxon>Magnoliopsida</taxon>
        <taxon>eudicotyledons</taxon>
        <taxon>Gunneridae</taxon>
        <taxon>Pentapetalae</taxon>
        <taxon>asterids</taxon>
        <taxon>campanulids</taxon>
        <taxon>Asterales</taxon>
        <taxon>Asteraceae</taxon>
        <taxon>Asteroideae</taxon>
        <taxon>Anthemideae</taxon>
        <taxon>Anthemidinae</taxon>
        <taxon>Tanacetum</taxon>
    </lineage>
</organism>